<comment type="caution">
    <text evidence="2">The sequence shown here is derived from an EMBL/GenBank/DDBJ whole genome shotgun (WGS) entry which is preliminary data.</text>
</comment>
<name>A0ABQ6N7D7_9STRA</name>
<keyword evidence="3" id="KW-1185">Reference proteome</keyword>
<protein>
    <recommendedName>
        <fullName evidence="4">Plastid lipid-associated protein/fibrillin conserved domain-containing protein</fullName>
    </recommendedName>
</protein>
<reference evidence="2 3" key="1">
    <citation type="journal article" date="2023" name="Commun. Biol.">
        <title>Genome analysis of Parmales, the sister group of diatoms, reveals the evolutionary specialization of diatoms from phago-mixotrophs to photoautotrophs.</title>
        <authorList>
            <person name="Ban H."/>
            <person name="Sato S."/>
            <person name="Yoshikawa S."/>
            <person name="Yamada K."/>
            <person name="Nakamura Y."/>
            <person name="Ichinomiya M."/>
            <person name="Sato N."/>
            <person name="Blanc-Mathieu R."/>
            <person name="Endo H."/>
            <person name="Kuwata A."/>
            <person name="Ogata H."/>
        </authorList>
    </citation>
    <scope>NUCLEOTIDE SEQUENCE [LARGE SCALE GENOMIC DNA]</scope>
</reference>
<gene>
    <name evidence="2" type="ORF">TeGR_g12450</name>
</gene>
<feature type="signal peptide" evidence="1">
    <location>
        <begin position="1"/>
        <end position="18"/>
    </location>
</feature>
<evidence type="ECO:0000256" key="1">
    <source>
        <dbReference type="SAM" id="SignalP"/>
    </source>
</evidence>
<dbReference type="Proteomes" id="UP001165060">
    <property type="component" value="Unassembled WGS sequence"/>
</dbReference>
<evidence type="ECO:0008006" key="4">
    <source>
        <dbReference type="Google" id="ProtNLM"/>
    </source>
</evidence>
<dbReference type="EMBL" id="BRYB01001100">
    <property type="protein sequence ID" value="GMI42918.1"/>
    <property type="molecule type" value="Genomic_DNA"/>
</dbReference>
<evidence type="ECO:0000313" key="2">
    <source>
        <dbReference type="EMBL" id="GMI42918.1"/>
    </source>
</evidence>
<sequence>MRLLNLLPLLLLPPPCLPLAPYPALLSAVPSPSGSKLPADIQAALAAKVDALVSTASAPPSTADELTGTHRLVYSTAPGPSSGSLGPFVGSVTQTFVDEVRFVNRVELGPLKLELSARRTAIDGKRYRVSFDDLSVSCFSLPLLAKTVGGEGVWELRFVEACEGSGGRKVRVMSTPSIFVLEEVES</sequence>
<accession>A0ABQ6N7D7</accession>
<feature type="chain" id="PRO_5045869494" description="Plastid lipid-associated protein/fibrillin conserved domain-containing protein" evidence="1">
    <location>
        <begin position="19"/>
        <end position="186"/>
    </location>
</feature>
<organism evidence="2 3">
    <name type="scientific">Tetraparma gracilis</name>
    <dbReference type="NCBI Taxonomy" id="2962635"/>
    <lineage>
        <taxon>Eukaryota</taxon>
        <taxon>Sar</taxon>
        <taxon>Stramenopiles</taxon>
        <taxon>Ochrophyta</taxon>
        <taxon>Bolidophyceae</taxon>
        <taxon>Parmales</taxon>
        <taxon>Triparmaceae</taxon>
        <taxon>Tetraparma</taxon>
    </lineage>
</organism>
<keyword evidence="1" id="KW-0732">Signal</keyword>
<proteinExistence type="predicted"/>
<evidence type="ECO:0000313" key="3">
    <source>
        <dbReference type="Proteomes" id="UP001165060"/>
    </source>
</evidence>